<evidence type="ECO:0000313" key="2">
    <source>
        <dbReference type="Proteomes" id="UP000316388"/>
    </source>
</evidence>
<accession>A0A554XNC1</accession>
<dbReference type="GO" id="GO:0004427">
    <property type="term" value="F:inorganic diphosphate phosphatase activity"/>
    <property type="evidence" value="ECO:0007669"/>
    <property type="project" value="UniProtKB-EC"/>
</dbReference>
<dbReference type="GO" id="GO:0005829">
    <property type="term" value="C:cytosol"/>
    <property type="evidence" value="ECO:0007669"/>
    <property type="project" value="TreeGrafter"/>
</dbReference>
<dbReference type="NCBIfam" id="TIGR01509">
    <property type="entry name" value="HAD-SF-IA-v3"/>
    <property type="match status" value="1"/>
</dbReference>
<dbReference type="InterPro" id="IPR041492">
    <property type="entry name" value="HAD_2"/>
</dbReference>
<dbReference type="InterPro" id="IPR036412">
    <property type="entry name" value="HAD-like_sf"/>
</dbReference>
<reference evidence="1 2" key="1">
    <citation type="submission" date="2019-07" db="EMBL/GenBank/DDBJ databases">
        <title>Tepidimonas fonticaldi AT-A2 draft genome.</title>
        <authorList>
            <person name="Da Costa M.S."/>
            <person name="Froufe H.J.C."/>
            <person name="Egas C."/>
            <person name="Albuquerque L."/>
        </authorList>
    </citation>
    <scope>NUCLEOTIDE SEQUENCE [LARGE SCALE GENOMIC DNA]</scope>
    <source>
        <strain evidence="1 2">AT-A2</strain>
    </source>
</reference>
<dbReference type="NCBIfam" id="TIGR01662">
    <property type="entry name" value="HAD-SF-IIIA"/>
    <property type="match status" value="1"/>
</dbReference>
<dbReference type="InterPro" id="IPR023198">
    <property type="entry name" value="PGP-like_dom2"/>
</dbReference>
<dbReference type="Proteomes" id="UP000316388">
    <property type="component" value="Unassembled WGS sequence"/>
</dbReference>
<dbReference type="InterPro" id="IPR006549">
    <property type="entry name" value="HAD-SF_hydro_IIIA"/>
</dbReference>
<organism evidence="1 2">
    <name type="scientific">Tepidimonas fonticaldi</name>
    <dbReference type="NCBI Taxonomy" id="1101373"/>
    <lineage>
        <taxon>Bacteria</taxon>
        <taxon>Pseudomonadati</taxon>
        <taxon>Pseudomonadota</taxon>
        <taxon>Betaproteobacteria</taxon>
        <taxon>Burkholderiales</taxon>
        <taxon>Tepidimonas</taxon>
    </lineage>
</organism>
<dbReference type="Pfam" id="PF13419">
    <property type="entry name" value="HAD_2"/>
    <property type="match status" value="1"/>
</dbReference>
<dbReference type="SFLD" id="SFLDS00003">
    <property type="entry name" value="Haloacid_Dehalogenase"/>
    <property type="match status" value="1"/>
</dbReference>
<name>A0A554XNC1_9BURK</name>
<dbReference type="EMBL" id="VJOO01000007">
    <property type="protein sequence ID" value="TSE37320.1"/>
    <property type="molecule type" value="Genomic_DNA"/>
</dbReference>
<dbReference type="SUPFAM" id="SSF56784">
    <property type="entry name" value="HAD-like"/>
    <property type="match status" value="1"/>
</dbReference>
<keyword evidence="1" id="KW-0378">Hydrolase</keyword>
<comment type="caution">
    <text evidence="1">The sequence shown here is derived from an EMBL/GenBank/DDBJ whole genome shotgun (WGS) entry which is preliminary data.</text>
</comment>
<dbReference type="InterPro" id="IPR050155">
    <property type="entry name" value="HAD-like_hydrolase_sf"/>
</dbReference>
<dbReference type="GO" id="GO:0006281">
    <property type="term" value="P:DNA repair"/>
    <property type="evidence" value="ECO:0007669"/>
    <property type="project" value="TreeGrafter"/>
</dbReference>
<dbReference type="PANTHER" id="PTHR43434:SF24">
    <property type="entry name" value="HYDROLASE-RELATED"/>
    <property type="match status" value="1"/>
</dbReference>
<proteinExistence type="predicted"/>
<dbReference type="EC" id="3.6.1.1" evidence="1"/>
<dbReference type="NCBIfam" id="TIGR01549">
    <property type="entry name" value="HAD-SF-IA-v1"/>
    <property type="match status" value="1"/>
</dbReference>
<dbReference type="SFLD" id="SFLDG01135">
    <property type="entry name" value="C1.5.6:_HAD__Beta-PGM__Phospha"/>
    <property type="match status" value="1"/>
</dbReference>
<evidence type="ECO:0000313" key="1">
    <source>
        <dbReference type="EMBL" id="TSE37320.1"/>
    </source>
</evidence>
<gene>
    <name evidence="1" type="primary">ppaX</name>
    <name evidence="1" type="ORF">Tfont_01017</name>
</gene>
<dbReference type="SFLD" id="SFLDG01129">
    <property type="entry name" value="C1.5:_HAD__Beta-PGM__Phosphata"/>
    <property type="match status" value="1"/>
</dbReference>
<dbReference type="InterPro" id="IPR023214">
    <property type="entry name" value="HAD_sf"/>
</dbReference>
<dbReference type="GO" id="GO:0008967">
    <property type="term" value="F:phosphoglycolate phosphatase activity"/>
    <property type="evidence" value="ECO:0007669"/>
    <property type="project" value="TreeGrafter"/>
</dbReference>
<sequence>MRLLSFWRPGFGAVAISGPTVTDSTVSVPAPFATDHPRRYDLIAFDWDGTLFDSTALIVGCIQDAVRDVGGRVPSRERAAWVIGMGLAQALAHAAPDVPPERQPLLVERYRHHWFARQHEVTLFDGVLPLLTDLRDRGHRLAVATGKSRRGLDVALQTVALHGVFDASRTADETAGKPDPQMLLELMAEFDVPPERTLMIGDTTHDLQMARNAGCAAVAVTYGAHAHEDLRSLQPAFVAHTVADLHAWLRVHA</sequence>
<protein>
    <submittedName>
        <fullName evidence="1">Pyrophosphatase PpaX</fullName>
        <ecNumber evidence="1">3.6.1.1</ecNumber>
    </submittedName>
</protein>
<dbReference type="PANTHER" id="PTHR43434">
    <property type="entry name" value="PHOSPHOGLYCOLATE PHOSPHATASE"/>
    <property type="match status" value="1"/>
</dbReference>
<dbReference type="Gene3D" id="3.40.50.1000">
    <property type="entry name" value="HAD superfamily/HAD-like"/>
    <property type="match status" value="1"/>
</dbReference>
<dbReference type="AlphaFoldDB" id="A0A554XNC1"/>
<dbReference type="InterPro" id="IPR006439">
    <property type="entry name" value="HAD-SF_hydro_IA"/>
</dbReference>
<dbReference type="Gene3D" id="1.10.150.240">
    <property type="entry name" value="Putative phosphatase, domain 2"/>
    <property type="match status" value="1"/>
</dbReference>